<dbReference type="EMBL" id="BAABLX010000024">
    <property type="protein sequence ID" value="GAA4945532.1"/>
    <property type="molecule type" value="Genomic_DNA"/>
</dbReference>
<protein>
    <submittedName>
        <fullName evidence="1">DUF1993 domain-containing protein</fullName>
    </submittedName>
</protein>
<dbReference type="PANTHER" id="PTHR36922:SF1">
    <property type="entry name" value="DUF1993 DOMAIN-CONTAINING PROTEIN"/>
    <property type="match status" value="1"/>
</dbReference>
<sequence>MTISLYDATIPTYLQITNACLAQLEKAQAWCTETNTAEQDIVQSRIIEDMYPLAYQIKSVHTHSVGALEGLKQGVFSPNMDEAPGDLAGLKSKLQAAVDYLQNVDKDELNGRVGAPMRFEFKDYNLPFTAETFLFSFSQPNFYFHATTAYDLLRAKGVPVGKLDFLGALQIQQ</sequence>
<name>A0AAV3U3X9_9ALTE</name>
<proteinExistence type="predicted"/>
<dbReference type="InterPro" id="IPR034660">
    <property type="entry name" value="DinB/YfiT-like"/>
</dbReference>
<dbReference type="Pfam" id="PF09351">
    <property type="entry name" value="DUF1993"/>
    <property type="match status" value="1"/>
</dbReference>
<organism evidence="1 2">
    <name type="scientific">Halioxenophilus aromaticivorans</name>
    <dbReference type="NCBI Taxonomy" id="1306992"/>
    <lineage>
        <taxon>Bacteria</taxon>
        <taxon>Pseudomonadati</taxon>
        <taxon>Pseudomonadota</taxon>
        <taxon>Gammaproteobacteria</taxon>
        <taxon>Alteromonadales</taxon>
        <taxon>Alteromonadaceae</taxon>
        <taxon>Halioxenophilus</taxon>
    </lineage>
</organism>
<dbReference type="Gene3D" id="1.20.120.450">
    <property type="entry name" value="dinb family like domain"/>
    <property type="match status" value="1"/>
</dbReference>
<dbReference type="SUPFAM" id="SSF109854">
    <property type="entry name" value="DinB/YfiT-like putative metalloenzymes"/>
    <property type="match status" value="1"/>
</dbReference>
<reference evidence="2" key="1">
    <citation type="journal article" date="2019" name="Int. J. Syst. Evol. Microbiol.">
        <title>The Global Catalogue of Microorganisms (GCM) 10K type strain sequencing project: providing services to taxonomists for standard genome sequencing and annotation.</title>
        <authorList>
            <consortium name="The Broad Institute Genomics Platform"/>
            <consortium name="The Broad Institute Genome Sequencing Center for Infectious Disease"/>
            <person name="Wu L."/>
            <person name="Ma J."/>
        </authorList>
    </citation>
    <scope>NUCLEOTIDE SEQUENCE [LARGE SCALE GENOMIC DNA]</scope>
    <source>
        <strain evidence="2">JCM 19134</strain>
    </source>
</reference>
<dbReference type="Proteomes" id="UP001409585">
    <property type="component" value="Unassembled WGS sequence"/>
</dbReference>
<dbReference type="PANTHER" id="PTHR36922">
    <property type="entry name" value="BLL2446 PROTEIN"/>
    <property type="match status" value="1"/>
</dbReference>
<evidence type="ECO:0000313" key="1">
    <source>
        <dbReference type="EMBL" id="GAA4945532.1"/>
    </source>
</evidence>
<keyword evidence="2" id="KW-1185">Reference proteome</keyword>
<dbReference type="RefSeq" id="WP_345422731.1">
    <property type="nucleotide sequence ID" value="NZ_AP031496.1"/>
</dbReference>
<dbReference type="AlphaFoldDB" id="A0AAV3U3X9"/>
<accession>A0AAV3U3X9</accession>
<dbReference type="InterPro" id="IPR018531">
    <property type="entry name" value="DUF1993"/>
</dbReference>
<evidence type="ECO:0000313" key="2">
    <source>
        <dbReference type="Proteomes" id="UP001409585"/>
    </source>
</evidence>
<gene>
    <name evidence="1" type="ORF">GCM10025791_25880</name>
</gene>
<comment type="caution">
    <text evidence="1">The sequence shown here is derived from an EMBL/GenBank/DDBJ whole genome shotgun (WGS) entry which is preliminary data.</text>
</comment>